<gene>
    <name evidence="3" type="ORF">BD311DRAFT_311000</name>
</gene>
<reference evidence="3" key="1">
    <citation type="submission" date="2019-01" db="EMBL/GenBank/DDBJ databases">
        <title>Draft genome sequences of three monokaryotic isolates of the white-rot basidiomycete fungus Dichomitus squalens.</title>
        <authorList>
            <consortium name="DOE Joint Genome Institute"/>
            <person name="Lopez S.C."/>
            <person name="Andreopoulos B."/>
            <person name="Pangilinan J."/>
            <person name="Lipzen A."/>
            <person name="Riley R."/>
            <person name="Ahrendt S."/>
            <person name="Ng V."/>
            <person name="Barry K."/>
            <person name="Daum C."/>
            <person name="Grigoriev I.V."/>
            <person name="Hilden K.S."/>
            <person name="Makela M.R."/>
            <person name="de Vries R.P."/>
        </authorList>
    </citation>
    <scope>NUCLEOTIDE SEQUENCE [LARGE SCALE GENOMIC DNA]</scope>
    <source>
        <strain evidence="3">OM18370.1</strain>
    </source>
</reference>
<name>A0A4Q9MMG2_9APHY</name>
<dbReference type="Proteomes" id="UP000292957">
    <property type="component" value="Unassembled WGS sequence"/>
</dbReference>
<dbReference type="InterPro" id="IPR010730">
    <property type="entry name" value="HET"/>
</dbReference>
<feature type="domain" description="DUF8212" evidence="2">
    <location>
        <begin position="239"/>
        <end position="346"/>
    </location>
</feature>
<dbReference type="PANTHER" id="PTHR10622">
    <property type="entry name" value="HET DOMAIN-CONTAINING PROTEIN"/>
    <property type="match status" value="1"/>
</dbReference>
<dbReference type="Pfam" id="PF26640">
    <property type="entry name" value="DUF8212"/>
    <property type="match status" value="1"/>
</dbReference>
<feature type="domain" description="Heterokaryon incompatibility" evidence="1">
    <location>
        <begin position="22"/>
        <end position="120"/>
    </location>
</feature>
<evidence type="ECO:0000259" key="2">
    <source>
        <dbReference type="Pfam" id="PF26640"/>
    </source>
</evidence>
<organism evidence="3">
    <name type="scientific">Dichomitus squalens</name>
    <dbReference type="NCBI Taxonomy" id="114155"/>
    <lineage>
        <taxon>Eukaryota</taxon>
        <taxon>Fungi</taxon>
        <taxon>Dikarya</taxon>
        <taxon>Basidiomycota</taxon>
        <taxon>Agaricomycotina</taxon>
        <taxon>Agaricomycetes</taxon>
        <taxon>Polyporales</taxon>
        <taxon>Polyporaceae</taxon>
        <taxon>Dichomitus</taxon>
    </lineage>
</organism>
<dbReference type="PANTHER" id="PTHR10622:SF10">
    <property type="entry name" value="HET DOMAIN-CONTAINING PROTEIN"/>
    <property type="match status" value="1"/>
</dbReference>
<dbReference type="EMBL" id="ML143418">
    <property type="protein sequence ID" value="TBU28844.1"/>
    <property type="molecule type" value="Genomic_DNA"/>
</dbReference>
<dbReference type="OrthoDB" id="2741844at2759"/>
<sequence>MWLLDTNSLELRYFSSPDDVRYAILSHVWKEEDHTHTFHDIKAIHALCLDSGEDPCALVTEKVRRFCNLAAEEGYEWAWLDTCCIDKASSAELSEAINSMYHWYERSAICYAYLFDVSDDDDPFGVTSDFRRSIWHKRGWTLQELIAPSTVVFLSASWQTIGTKSALAGLLVEITRVARDVLLWGDSFSGRSWRNRVSVAQRMSWAAGRVTTRKEDRAYSLMGVFGVTMPVIYGEGGEQAFLRLQREIITICPDQSIFAWGPIHPNFHIARKGILELERADPAPQESLSWADMEVWDRLLASSPGPFSSSADVLPLTQSEYIELFGVALDLSCTFSANGITLRLPISSGSIPTVHPFMFVHLAALACTTTTAEAVILLLFLTRPEEMSSGPSTDAPSEVIFPNVGRPILDGSDSTLEYYRGAILRQSRFDWANRSSWNARSRRSHVDWPPSLGQFHRRQLRIEAPAQRLVLPISLLAPASPGRESPDLRLDPVVTPSALVFEIPWVSRGLESRHGFVYQGTVPGPSQIAHEDRGGLRRFTLYWTPGASVRDSHPTLTFTFVNASHDETLQISFGVGCDCTVGKVVNERSGTESDIDEW</sequence>
<dbReference type="AlphaFoldDB" id="A0A4Q9MMG2"/>
<dbReference type="InterPro" id="IPR058525">
    <property type="entry name" value="DUF8212"/>
</dbReference>
<evidence type="ECO:0000259" key="1">
    <source>
        <dbReference type="Pfam" id="PF06985"/>
    </source>
</evidence>
<dbReference type="Pfam" id="PF06985">
    <property type="entry name" value="HET"/>
    <property type="match status" value="1"/>
</dbReference>
<accession>A0A4Q9MMG2</accession>
<proteinExistence type="predicted"/>
<protein>
    <submittedName>
        <fullName evidence="3">Heterokaryon incompatibility protein-domain-containing protein</fullName>
    </submittedName>
</protein>
<evidence type="ECO:0000313" key="3">
    <source>
        <dbReference type="EMBL" id="TBU28844.1"/>
    </source>
</evidence>